<name>A0ABV4B2F8_9BURK</name>
<dbReference type="PANTHER" id="PTHR45947">
    <property type="entry name" value="SULFOQUINOVOSYL TRANSFERASE SQD2"/>
    <property type="match status" value="1"/>
</dbReference>
<evidence type="ECO:0000313" key="2">
    <source>
        <dbReference type="EMBL" id="MEY2251679.1"/>
    </source>
</evidence>
<dbReference type="Gene3D" id="3.40.50.2000">
    <property type="entry name" value="Glycogen Phosphorylase B"/>
    <property type="match status" value="1"/>
</dbReference>
<gene>
    <name evidence="2" type="ORF">AB7A72_11755</name>
</gene>
<dbReference type="Pfam" id="PF00534">
    <property type="entry name" value="Glycos_transf_1"/>
    <property type="match status" value="1"/>
</dbReference>
<evidence type="ECO:0000313" key="3">
    <source>
        <dbReference type="Proteomes" id="UP001562178"/>
    </source>
</evidence>
<comment type="caution">
    <text evidence="2">The sequence shown here is derived from an EMBL/GenBank/DDBJ whole genome shotgun (WGS) entry which is preliminary data.</text>
</comment>
<accession>A0ABV4B2F8</accession>
<protein>
    <submittedName>
        <fullName evidence="2">Glycosyltransferase family 4 protein</fullName>
        <ecNumber evidence="2">2.4.-.-</ecNumber>
    </submittedName>
</protein>
<keyword evidence="2" id="KW-0808">Transferase</keyword>
<feature type="domain" description="Glycosyl transferase family 1" evidence="1">
    <location>
        <begin position="215"/>
        <end position="306"/>
    </location>
</feature>
<dbReference type="Proteomes" id="UP001562178">
    <property type="component" value="Unassembled WGS sequence"/>
</dbReference>
<dbReference type="GO" id="GO:0016757">
    <property type="term" value="F:glycosyltransferase activity"/>
    <property type="evidence" value="ECO:0007669"/>
    <property type="project" value="UniProtKB-KW"/>
</dbReference>
<reference evidence="2 3" key="1">
    <citation type="journal article" date="2016" name="Int. J. Syst. Evol. Microbiol.">
        <title>Description of Comamonas sediminis sp. nov., isolated from lagoon sediments.</title>
        <authorList>
            <person name="Subhash Y."/>
            <person name="Bang J.J."/>
            <person name="You T.H."/>
            <person name="Lee S.S."/>
        </authorList>
    </citation>
    <scope>NUCLEOTIDE SEQUENCE [LARGE SCALE GENOMIC DNA]</scope>
    <source>
        <strain evidence="2 3">JCM 31169</strain>
    </source>
</reference>
<organism evidence="2 3">
    <name type="scientific">Comamonas sediminis</name>
    <dbReference type="NCBI Taxonomy" id="1783360"/>
    <lineage>
        <taxon>Bacteria</taxon>
        <taxon>Pseudomonadati</taxon>
        <taxon>Pseudomonadota</taxon>
        <taxon>Betaproteobacteria</taxon>
        <taxon>Burkholderiales</taxon>
        <taxon>Comamonadaceae</taxon>
        <taxon>Comamonas</taxon>
    </lineage>
</organism>
<sequence length="330" mass="37014">MSMQLSAERTVPVLLQPRRKLRVLTWHVHGNYLYNLTQVPHAFWLVTDTARSTHHSGRSGSLPWGPDVHEAPLAQIQSMEFDVVLYQSRQAWETDRHLLSAAQQRLPRIVLEHDPPQDSPTNTLHWCQDPQALLVHVTHFNALMWDNGVTPFRVVEHGVKPLAEHVWSGELAQGLVVVNNIGRRGRRLGLDVWQQAAAQVPLCLVGIGSKDVGGAGEVAQQALPELMARHRFFFHPVRYTSLGLAVIEAMMMGLPVVGLATTELATVITSGKNGFIDNRIDRLVETMQLLLLDRGLAAEWGSQGRRLARERFAIERFASDWSRVLEEVTA</sequence>
<keyword evidence="2" id="KW-0328">Glycosyltransferase</keyword>
<keyword evidence="3" id="KW-1185">Reference proteome</keyword>
<dbReference type="CDD" id="cd03801">
    <property type="entry name" value="GT4_PimA-like"/>
    <property type="match status" value="1"/>
</dbReference>
<evidence type="ECO:0000259" key="1">
    <source>
        <dbReference type="Pfam" id="PF00534"/>
    </source>
</evidence>
<dbReference type="PANTHER" id="PTHR45947:SF3">
    <property type="entry name" value="SULFOQUINOVOSYL TRANSFERASE SQD2"/>
    <property type="match status" value="1"/>
</dbReference>
<dbReference type="InterPro" id="IPR050194">
    <property type="entry name" value="Glycosyltransferase_grp1"/>
</dbReference>
<dbReference type="RefSeq" id="WP_239812476.1">
    <property type="nucleotide sequence ID" value="NZ_JBGBDC010000004.1"/>
</dbReference>
<dbReference type="SUPFAM" id="SSF53756">
    <property type="entry name" value="UDP-Glycosyltransferase/glycogen phosphorylase"/>
    <property type="match status" value="1"/>
</dbReference>
<dbReference type="InterPro" id="IPR001296">
    <property type="entry name" value="Glyco_trans_1"/>
</dbReference>
<dbReference type="EC" id="2.4.-.-" evidence="2"/>
<dbReference type="EMBL" id="JBGBDC010000004">
    <property type="protein sequence ID" value="MEY2251679.1"/>
    <property type="molecule type" value="Genomic_DNA"/>
</dbReference>
<proteinExistence type="predicted"/>